<organism evidence="3 4">
    <name type="scientific">Solibacillus kalamii</name>
    <dbReference type="NCBI Taxonomy" id="1748298"/>
    <lineage>
        <taxon>Bacteria</taxon>
        <taxon>Bacillati</taxon>
        <taxon>Bacillota</taxon>
        <taxon>Bacilli</taxon>
        <taxon>Bacillales</taxon>
        <taxon>Caryophanaceae</taxon>
        <taxon>Solibacillus</taxon>
    </lineage>
</organism>
<protein>
    <submittedName>
        <fullName evidence="3">Sigma factor SigB regulation protein RsbQ</fullName>
    </submittedName>
</protein>
<dbReference type="RefSeq" id="WP_087617735.1">
    <property type="nucleotide sequence ID" value="NZ_JAFBEY010000006.1"/>
</dbReference>
<gene>
    <name evidence="3" type="ORF">CBM15_12160</name>
</gene>
<dbReference type="PRINTS" id="PR00111">
    <property type="entry name" value="ABHYDROLASE"/>
</dbReference>
<reference evidence="3 4" key="1">
    <citation type="journal article" date="2017" name="Int. J. Syst. Evol. Microbiol.">
        <title>Solibacillus kalamii sp. nov., isolated from a high-efficiency particulate arrestance filter system used in the International Space Station.</title>
        <authorList>
            <person name="Checinska Sielaff A."/>
            <person name="Kumar R.M."/>
            <person name="Pal D."/>
            <person name="Mayilraj S."/>
            <person name="Venkateswaran K."/>
        </authorList>
    </citation>
    <scope>NUCLEOTIDE SEQUENCE [LARGE SCALE GENOMIC DNA]</scope>
    <source>
        <strain evidence="3 4">ISSFR-015</strain>
    </source>
</reference>
<feature type="domain" description="AB hydrolase-1" evidence="2">
    <location>
        <begin position="21"/>
        <end position="258"/>
    </location>
</feature>
<evidence type="ECO:0000256" key="1">
    <source>
        <dbReference type="ARBA" id="ARBA00008645"/>
    </source>
</evidence>
<comment type="caution">
    <text evidence="3">The sequence shown here is derived from an EMBL/GenBank/DDBJ whole genome shotgun (WGS) entry which is preliminary data.</text>
</comment>
<dbReference type="PANTHER" id="PTHR43039">
    <property type="entry name" value="ESTERASE-RELATED"/>
    <property type="match status" value="1"/>
</dbReference>
<dbReference type="SUPFAM" id="SSF53474">
    <property type="entry name" value="alpha/beta-Hydrolases"/>
    <property type="match status" value="1"/>
</dbReference>
<dbReference type="Proteomes" id="UP000196594">
    <property type="component" value="Unassembled WGS sequence"/>
</dbReference>
<dbReference type="InterPro" id="IPR000073">
    <property type="entry name" value="AB_hydrolase_1"/>
</dbReference>
<proteinExistence type="inferred from homology"/>
<accession>A0ABX3ZFM8</accession>
<dbReference type="EMBL" id="NHNT01000008">
    <property type="protein sequence ID" value="OUZ38501.1"/>
    <property type="molecule type" value="Genomic_DNA"/>
</dbReference>
<name>A0ABX3ZFM8_9BACL</name>
<keyword evidence="4" id="KW-1185">Reference proteome</keyword>
<sequence length="282" mass="31446">MIQNTFKRNNVHIRGKGKKPIIFAAGFGCDQTVWNDVFPAFEEDYQVILFDYVGFGNSDITAFDLIKYGELSGYVQDLLDVCETLDLKEAIFVGHSVSSMIGLLASLSKPEYFSQLIMIAPSPSYINEPPAYYGGFEKKDLLNLMDLMEKNYIGWANAFSITLLNNTAKTGVAKDLEDRFCSTDPLFANTFAKACFFTDNRKDITKATVPSLILQCSEDVIAPRVVGEYLHANMPNSTIAYMNAIGHCPHMSDPEETIHLIKNYLLEQSVPLIGEGVEYING</sequence>
<dbReference type="Pfam" id="PF12697">
    <property type="entry name" value="Abhydrolase_6"/>
    <property type="match status" value="1"/>
</dbReference>
<evidence type="ECO:0000313" key="3">
    <source>
        <dbReference type="EMBL" id="OUZ38501.1"/>
    </source>
</evidence>
<dbReference type="Gene3D" id="3.40.50.1820">
    <property type="entry name" value="alpha/beta hydrolase"/>
    <property type="match status" value="1"/>
</dbReference>
<evidence type="ECO:0000313" key="4">
    <source>
        <dbReference type="Proteomes" id="UP000196594"/>
    </source>
</evidence>
<dbReference type="InterPro" id="IPR029058">
    <property type="entry name" value="AB_hydrolase_fold"/>
</dbReference>
<comment type="similarity">
    <text evidence="1">Belongs to the AB hydrolase superfamily.</text>
</comment>
<evidence type="ECO:0000259" key="2">
    <source>
        <dbReference type="Pfam" id="PF12697"/>
    </source>
</evidence>